<gene>
    <name evidence="1" type="ORF">QFC21_002437</name>
</gene>
<name>A0ACC2VWY5_9TREE</name>
<keyword evidence="2" id="KW-1185">Reference proteome</keyword>
<comment type="caution">
    <text evidence="1">The sequence shown here is derived from an EMBL/GenBank/DDBJ whole genome shotgun (WGS) entry which is preliminary data.</text>
</comment>
<dbReference type="EMBL" id="JASBWT010000006">
    <property type="protein sequence ID" value="KAJ9103974.1"/>
    <property type="molecule type" value="Genomic_DNA"/>
</dbReference>
<sequence>MSDPFFSRENKRKRPGQPSTSYEKPYRPSAYGKGQKSGANVDGKRRTGNSASAGKRGSATTRQDEDLASDNEDANGRNNGGSGDVDDMDFMADRMSTYQAEYDSAEEEDRSRNETAAAKRLRLAKGYLDKVRSEVQVDDGSWDAAEVDNANVAARLQQDVDEAAGRIHSFFANTLCPTTFSRKFVPSVGGKVPTAAQASLTDLFTATKEGVLARYSFTDDLKMVATPFGQIQSSDGKSGKKGVKASVNRGKQNGSGGKKNGASDKSAQQGHTGAIWCLVASEDGKYLITGGKDKIIGVWSVEPVLSGAAREAATAGVKWMRGLTGHKDAVTGLALPALNNPSHQFVSASAARSLCMHSISTLSLIDTFFGHQDSINAVSSIKPTIAVTTGARDRTCRWWKLEEEVQLVFRAGIKSVEGGPSKKAPAAPETQDHLSAVGIATNGAAKTRRREFVEGSVDTVTMLDDQHFVSGGDSGAICLWHTGKKKPVFTEHLAHGTTQHDSESEGEMVEPRWITALAGLRGTNLFASGSWDGEIKLWALAPTLKSFSYVCSVTAAGVVNSLQLVAVPHGNINSSSWQKQSQEDKMDDEEDVGSDAGDQVAPSKRAKMPADVLLVASVAREPRLGRWIKVKNGAKNGTLVVNLGNP</sequence>
<organism evidence="1 2">
    <name type="scientific">Naganishia friedmannii</name>
    <dbReference type="NCBI Taxonomy" id="89922"/>
    <lineage>
        <taxon>Eukaryota</taxon>
        <taxon>Fungi</taxon>
        <taxon>Dikarya</taxon>
        <taxon>Basidiomycota</taxon>
        <taxon>Agaricomycotina</taxon>
        <taxon>Tremellomycetes</taxon>
        <taxon>Filobasidiales</taxon>
        <taxon>Filobasidiaceae</taxon>
        <taxon>Naganishia</taxon>
    </lineage>
</organism>
<protein>
    <submittedName>
        <fullName evidence="1">Uncharacterized protein</fullName>
    </submittedName>
</protein>
<evidence type="ECO:0000313" key="1">
    <source>
        <dbReference type="EMBL" id="KAJ9103974.1"/>
    </source>
</evidence>
<reference evidence="1" key="1">
    <citation type="submission" date="2023-04" db="EMBL/GenBank/DDBJ databases">
        <title>Draft Genome sequencing of Naganishia species isolated from polar environments using Oxford Nanopore Technology.</title>
        <authorList>
            <person name="Leo P."/>
            <person name="Venkateswaran K."/>
        </authorList>
    </citation>
    <scope>NUCLEOTIDE SEQUENCE</scope>
    <source>
        <strain evidence="1">MNA-CCFEE 5423</strain>
    </source>
</reference>
<dbReference type="Proteomes" id="UP001227268">
    <property type="component" value="Unassembled WGS sequence"/>
</dbReference>
<evidence type="ECO:0000313" key="2">
    <source>
        <dbReference type="Proteomes" id="UP001227268"/>
    </source>
</evidence>
<accession>A0ACC2VWY5</accession>
<proteinExistence type="predicted"/>